<dbReference type="SUPFAM" id="SSF52096">
    <property type="entry name" value="ClpP/crotonase"/>
    <property type="match status" value="1"/>
</dbReference>
<dbReference type="InterPro" id="IPR014748">
    <property type="entry name" value="Enoyl-CoA_hydra_C"/>
</dbReference>
<dbReference type="GO" id="GO:0003824">
    <property type="term" value="F:catalytic activity"/>
    <property type="evidence" value="ECO:0007669"/>
    <property type="project" value="UniProtKB-ARBA"/>
</dbReference>
<evidence type="ECO:0000313" key="3">
    <source>
        <dbReference type="Proteomes" id="UP001317532"/>
    </source>
</evidence>
<dbReference type="RefSeq" id="WP_317996288.1">
    <property type="nucleotide sequence ID" value="NZ_AP025523.1"/>
</dbReference>
<dbReference type="Pfam" id="PF00378">
    <property type="entry name" value="ECH_1"/>
    <property type="match status" value="1"/>
</dbReference>
<organism evidence="2 3">
    <name type="scientific">Vulcanimicrobium alpinum</name>
    <dbReference type="NCBI Taxonomy" id="3016050"/>
    <lineage>
        <taxon>Bacteria</taxon>
        <taxon>Bacillati</taxon>
        <taxon>Vulcanimicrobiota</taxon>
        <taxon>Vulcanimicrobiia</taxon>
        <taxon>Vulcanimicrobiales</taxon>
        <taxon>Vulcanimicrobiaceae</taxon>
        <taxon>Vulcanimicrobium</taxon>
    </lineage>
</organism>
<evidence type="ECO:0000313" key="2">
    <source>
        <dbReference type="EMBL" id="BDE05228.1"/>
    </source>
</evidence>
<evidence type="ECO:0000256" key="1">
    <source>
        <dbReference type="ARBA" id="ARBA00005254"/>
    </source>
</evidence>
<dbReference type="InterPro" id="IPR029045">
    <property type="entry name" value="ClpP/crotonase-like_dom_sf"/>
</dbReference>
<gene>
    <name evidence="2" type="ORF">WPS_05040</name>
</gene>
<protein>
    <submittedName>
        <fullName evidence="2">Enoyl-CoA hydratase</fullName>
    </submittedName>
</protein>
<dbReference type="Proteomes" id="UP001317532">
    <property type="component" value="Chromosome"/>
</dbReference>
<dbReference type="EMBL" id="AP025523">
    <property type="protein sequence ID" value="BDE05228.1"/>
    <property type="molecule type" value="Genomic_DNA"/>
</dbReference>
<dbReference type="Gene3D" id="3.90.226.10">
    <property type="entry name" value="2-enoyl-CoA Hydratase, Chain A, domain 1"/>
    <property type="match status" value="1"/>
</dbReference>
<dbReference type="Gene3D" id="1.10.12.10">
    <property type="entry name" value="Lyase 2-enoyl-coa Hydratase, Chain A, domain 2"/>
    <property type="match status" value="1"/>
</dbReference>
<proteinExistence type="inferred from homology"/>
<dbReference type="CDD" id="cd06558">
    <property type="entry name" value="crotonase-like"/>
    <property type="match status" value="1"/>
</dbReference>
<dbReference type="InterPro" id="IPR051683">
    <property type="entry name" value="Enoyl-CoA_Hydratase/Isomerase"/>
</dbReference>
<dbReference type="PANTHER" id="PTHR42964">
    <property type="entry name" value="ENOYL-COA HYDRATASE"/>
    <property type="match status" value="1"/>
</dbReference>
<comment type="similarity">
    <text evidence="1">Belongs to the enoyl-CoA hydratase/isomerase family.</text>
</comment>
<dbReference type="AlphaFoldDB" id="A0AAN1XVZ3"/>
<sequence length="261" mass="27801">MPETVLRVIREGGRARVTLTRPEVRNAFNAEVIAQMRDAFATLAADDGVRIVVLDGEGKTFCGGADVHWMRGSLDLSEEENVRDAEAMSEMFRAIDRCPKPVIASVHGAALGGGAGLCAVCDAVVAEDDTLFGFTETKLGIIPAVISPFVLAKIGVSHARRLFLSGERFDAALAREIGLVHEVVPAGQRDAPVEAIVRELETAGPSAIAAAKALIADVTAATYDETRALTARAIARQRTSAEGQEGLRAFLERRRAAWIAP</sequence>
<dbReference type="KEGG" id="vab:WPS_05040"/>
<dbReference type="InterPro" id="IPR001753">
    <property type="entry name" value="Enoyl-CoA_hydra/iso"/>
</dbReference>
<accession>A0AAN1XVZ3</accession>
<name>A0AAN1XVZ3_UNVUL</name>
<dbReference type="PANTHER" id="PTHR42964:SF1">
    <property type="entry name" value="POLYKETIDE BIOSYNTHESIS ENOYL-COA HYDRATASE PKSH-RELATED"/>
    <property type="match status" value="1"/>
</dbReference>
<keyword evidence="3" id="KW-1185">Reference proteome</keyword>
<reference evidence="2 3" key="1">
    <citation type="journal article" date="2022" name="ISME Commun">
        <title>Vulcanimicrobium alpinus gen. nov. sp. nov., the first cultivated representative of the candidate phylum 'Eremiobacterota', is a metabolically versatile aerobic anoxygenic phototroph.</title>
        <authorList>
            <person name="Yabe S."/>
            <person name="Muto K."/>
            <person name="Abe K."/>
            <person name="Yokota A."/>
            <person name="Staudigel H."/>
            <person name="Tebo B.M."/>
        </authorList>
    </citation>
    <scope>NUCLEOTIDE SEQUENCE [LARGE SCALE GENOMIC DNA]</scope>
    <source>
        <strain evidence="2 3">WC8-2</strain>
    </source>
</reference>